<sequence>MTFSFNPALGSIIHLQPCLGSDHCELNFYAHQNLQDRGSSTEVQAKVPQIWTEARLSNESDDPTPIWKAVIFSKVQDQSLASSKTNALLWQAKLSLKAVSGVYGFTYRLAAPTVQPDEETGVEWLGSTGDNGQIRVHVVQTSNWTNSDGQKNVSENRLLDGFRATASDDVITHYPLGITTHLFSFPLTSKPIEHGTSSSVQQTILSIGELEYEAIEGLVYERSKPTCFNPRGITALSQISQTHDCQAIVFRRPSIDNLAIVLFPLSSEHQSSTFRANSDSKLLLCSSFDSGKGSSEHNSQVAVTIGPEWALQQLFGAAVDNFRYDRPQSSTLHKLRYCTRNSFGPRYRFSDVSKALDDFEESKLAILIDGVLLWDGWQDVNGQMLSGWDAQKYWVDFEPASHQNRITSDGNNGLPERELSNHNDTKNGNLSSTVRHIRQSGRGNIKHVGVWITLNGYWEGLDPESDTMKKFDLRRWLVRRSEDLSSHPQAVSTWHLPSLACMTLFWDEYFNHLKSAGIDFVQVDNQASLDYVFQCESHPSESAHSLRSTMFTSMVTSAHRIFQTNPVMHCMAYYPQIWGCRPPILSSMQELTARSESWVMKTSNEISPDESDDKAHRLHIVSNALNSLFASAIGFSPDFDMLMTRHSLSAYHAALRVMSPSPIFITVGIGRHDMAIFRKLTAPLKAGGSAVVQSSGRPGTILAGRCMGQDLYRITEDCTGWGLLKIGLSVGNVGGALIGIWNVNNSNTSDTSFDLISKRDISEAFGVEQAREHHLEQGKESLAIYSRNQRTFTIVYDFDHGEEIKRSNHMSGSVMGVSLRKNMFEILTISRLWSIPHTSGIRIATFGLLEPIAGLIGIKRAGVRSFDSSQPLNQQKQNSSKYIHTRHEKNSQATENNSSNLITKSFTPSGRLRYVFSYLFMRDQMAYKHLSSLLHDSIRSPICTIFSESLAIARMSFSLARLIIYRILSLFLPRSGGDVNQRLTRDASNDSDQVSVEEASHDDMDGTNVPLLNSSKQTSGSPSSTALRFKTAFTGQVGFGLVIDSGLGKKFKDVRDSVVLKVDGEVVESALDFEKMELNDFSYLVTLDLEKFAQTHMVEPGETEWLIEVEGVGGK</sequence>
<evidence type="ECO:0000256" key="3">
    <source>
        <dbReference type="SAM" id="MobiDB-lite"/>
    </source>
</evidence>
<feature type="region of interest" description="Disordered" evidence="3">
    <location>
        <begin position="405"/>
        <end position="430"/>
    </location>
</feature>
<dbReference type="PANTHER" id="PTHR31268">
    <property type="match status" value="1"/>
</dbReference>
<feature type="compositionally biased region" description="Low complexity" evidence="3">
    <location>
        <begin position="1014"/>
        <end position="1024"/>
    </location>
</feature>
<comment type="similarity">
    <text evidence="1">Belongs to the glycosyl hydrolases 36 family.</text>
</comment>
<dbReference type="Pfam" id="PF05691">
    <property type="entry name" value="Raffinose_syn"/>
    <property type="match status" value="1"/>
</dbReference>
<feature type="compositionally biased region" description="Basic and acidic residues" evidence="3">
    <location>
        <begin position="415"/>
        <end position="425"/>
    </location>
</feature>
<feature type="region of interest" description="Disordered" evidence="3">
    <location>
        <begin position="982"/>
        <end position="1024"/>
    </location>
</feature>
<dbReference type="SUPFAM" id="SSF51445">
    <property type="entry name" value="(Trans)glycosidases"/>
    <property type="match status" value="1"/>
</dbReference>
<feature type="region of interest" description="Disordered" evidence="3">
    <location>
        <begin position="867"/>
        <end position="900"/>
    </location>
</feature>
<dbReference type="InterPro" id="IPR017853">
    <property type="entry name" value="GH"/>
</dbReference>
<dbReference type="PANTHER" id="PTHR31268:SF32">
    <property type="entry name" value="GALACTINOL--SUCROSE GALACTOSYLTRANSFERASE 2-RELATED"/>
    <property type="match status" value="1"/>
</dbReference>
<keyword evidence="2" id="KW-0119">Carbohydrate metabolism</keyword>
<keyword evidence="5" id="KW-1185">Reference proteome</keyword>
<protein>
    <recommendedName>
        <fullName evidence="6">Glycoside hydrolase family 36 protein</fullName>
    </recommendedName>
</protein>
<name>A0A9P6NEY9_9BASI</name>
<feature type="compositionally biased region" description="Polar residues" evidence="3">
    <location>
        <begin position="867"/>
        <end position="882"/>
    </location>
</feature>
<organism evidence="4 5">
    <name type="scientific">Cronartium quercuum f. sp. fusiforme G11</name>
    <dbReference type="NCBI Taxonomy" id="708437"/>
    <lineage>
        <taxon>Eukaryota</taxon>
        <taxon>Fungi</taxon>
        <taxon>Dikarya</taxon>
        <taxon>Basidiomycota</taxon>
        <taxon>Pucciniomycotina</taxon>
        <taxon>Pucciniomycetes</taxon>
        <taxon>Pucciniales</taxon>
        <taxon>Coleosporiaceae</taxon>
        <taxon>Cronartium</taxon>
    </lineage>
</organism>
<gene>
    <name evidence="4" type="ORF">CROQUDRAFT_661790</name>
</gene>
<dbReference type="OrthoDB" id="4664297at2759"/>
<evidence type="ECO:0008006" key="6">
    <source>
        <dbReference type="Google" id="ProtNLM"/>
    </source>
</evidence>
<dbReference type="Proteomes" id="UP000886653">
    <property type="component" value="Unassembled WGS sequence"/>
</dbReference>
<accession>A0A9P6NEY9</accession>
<evidence type="ECO:0000313" key="4">
    <source>
        <dbReference type="EMBL" id="KAG0142982.1"/>
    </source>
</evidence>
<comment type="caution">
    <text evidence="4">The sequence shown here is derived from an EMBL/GenBank/DDBJ whole genome shotgun (WGS) entry which is preliminary data.</text>
</comment>
<evidence type="ECO:0000256" key="1">
    <source>
        <dbReference type="ARBA" id="ARBA00007240"/>
    </source>
</evidence>
<dbReference type="AlphaFoldDB" id="A0A9P6NEY9"/>
<proteinExistence type="inferred from homology"/>
<dbReference type="InterPro" id="IPR008811">
    <property type="entry name" value="Glycosyl_hydrolases_36"/>
</dbReference>
<feature type="compositionally biased region" description="Polar residues" evidence="3">
    <location>
        <begin position="891"/>
        <end position="900"/>
    </location>
</feature>
<evidence type="ECO:0000313" key="5">
    <source>
        <dbReference type="Proteomes" id="UP000886653"/>
    </source>
</evidence>
<evidence type="ECO:0000256" key="2">
    <source>
        <dbReference type="ARBA" id="ARBA00023277"/>
    </source>
</evidence>
<reference evidence="4" key="1">
    <citation type="submission" date="2013-11" db="EMBL/GenBank/DDBJ databases">
        <title>Genome sequence of the fusiform rust pathogen reveals effectors for host alternation and coevolution with pine.</title>
        <authorList>
            <consortium name="DOE Joint Genome Institute"/>
            <person name="Smith K."/>
            <person name="Pendleton A."/>
            <person name="Kubisiak T."/>
            <person name="Anderson C."/>
            <person name="Salamov A."/>
            <person name="Aerts A."/>
            <person name="Riley R."/>
            <person name="Clum A."/>
            <person name="Lindquist E."/>
            <person name="Ence D."/>
            <person name="Campbell M."/>
            <person name="Kronenberg Z."/>
            <person name="Feau N."/>
            <person name="Dhillon B."/>
            <person name="Hamelin R."/>
            <person name="Burleigh J."/>
            <person name="Smith J."/>
            <person name="Yandell M."/>
            <person name="Nelson C."/>
            <person name="Grigoriev I."/>
            <person name="Davis J."/>
        </authorList>
    </citation>
    <scope>NUCLEOTIDE SEQUENCE</scope>
    <source>
        <strain evidence="4">G11</strain>
    </source>
</reference>
<dbReference type="EMBL" id="MU167331">
    <property type="protein sequence ID" value="KAG0142982.1"/>
    <property type="molecule type" value="Genomic_DNA"/>
</dbReference>